<dbReference type="SUPFAM" id="SSF55729">
    <property type="entry name" value="Acyl-CoA N-acyltransferases (Nat)"/>
    <property type="match status" value="1"/>
</dbReference>
<organism evidence="6 7">
    <name type="scientific">Okeania hirsuta</name>
    <dbReference type="NCBI Taxonomy" id="1458930"/>
    <lineage>
        <taxon>Bacteria</taxon>
        <taxon>Bacillati</taxon>
        <taxon>Cyanobacteriota</taxon>
        <taxon>Cyanophyceae</taxon>
        <taxon>Oscillatoriophycideae</taxon>
        <taxon>Oscillatoriales</taxon>
        <taxon>Microcoleaceae</taxon>
        <taxon>Okeania</taxon>
    </lineage>
</organism>
<dbReference type="EMBL" id="RCBY01000039">
    <property type="protein sequence ID" value="RQH46679.1"/>
    <property type="molecule type" value="Genomic_DNA"/>
</dbReference>
<dbReference type="PROSITE" id="PS51186">
    <property type="entry name" value="GNAT"/>
    <property type="match status" value="1"/>
</dbReference>
<dbReference type="InterPro" id="IPR016181">
    <property type="entry name" value="Acyl_CoA_acyltransferase"/>
</dbReference>
<feature type="domain" description="N-acetyltransferase" evidence="5">
    <location>
        <begin position="4"/>
        <end position="170"/>
    </location>
</feature>
<dbReference type="InterPro" id="IPR000182">
    <property type="entry name" value="GNAT_dom"/>
</dbReference>
<evidence type="ECO:0000313" key="7">
    <source>
        <dbReference type="Proteomes" id="UP000269154"/>
    </source>
</evidence>
<protein>
    <submittedName>
        <fullName evidence="6">Ribosomal-protein-alanine N-acetyltransferase</fullName>
    </submittedName>
</protein>
<reference evidence="6 7" key="1">
    <citation type="journal article" date="2018" name="ACS Chem. Biol.">
        <title>Ketoreductase domain dysfunction expands chemodiversity: malyngamide biosynthesis in the cyanobacterium Okeania hirsuta.</title>
        <authorList>
            <person name="Moss N.A."/>
            <person name="Leao T."/>
            <person name="Rankin M."/>
            <person name="McCullough T.M."/>
            <person name="Qu P."/>
            <person name="Korobeynikov A."/>
            <person name="Smith J.L."/>
            <person name="Gerwick L."/>
            <person name="Gerwick W.H."/>
        </authorList>
    </citation>
    <scope>NUCLEOTIDE SEQUENCE [LARGE SCALE GENOMIC DNA]</scope>
    <source>
        <strain evidence="6 7">PAB10Feb10-1</strain>
    </source>
</reference>
<dbReference type="Proteomes" id="UP000269154">
    <property type="component" value="Unassembled WGS sequence"/>
</dbReference>
<dbReference type="InterPro" id="IPR050680">
    <property type="entry name" value="YpeA/RimI_acetyltransf"/>
</dbReference>
<evidence type="ECO:0000256" key="2">
    <source>
        <dbReference type="ARBA" id="ARBA00022490"/>
    </source>
</evidence>
<name>A0A3N6RT62_9CYAN</name>
<evidence type="ECO:0000256" key="1">
    <source>
        <dbReference type="ARBA" id="ARBA00005395"/>
    </source>
</evidence>
<dbReference type="Pfam" id="PF00583">
    <property type="entry name" value="Acetyltransf_1"/>
    <property type="match status" value="1"/>
</dbReference>
<gene>
    <name evidence="6" type="primary">rimI</name>
    <name evidence="6" type="ORF">D5R40_09520</name>
</gene>
<dbReference type="InterPro" id="IPR006464">
    <property type="entry name" value="AcTrfase_RimI/Ard1"/>
</dbReference>
<dbReference type="PANTHER" id="PTHR43420">
    <property type="entry name" value="ACETYLTRANSFERASE"/>
    <property type="match status" value="1"/>
</dbReference>
<sequence>MAIITIQPMSPKHISSVVELDRLCFGGLWNFQGYQQELESPNSDLLILVISQMNEEMKREVTFKSSNSKSELTNYQSIIGIGCLWAILEEAHITILGIHPQYQRLGLGQLLLYSLMRSAWDRGLERATLEVAASNTSALSLYHKFGFQDVGRRRGYYQQTGEDALILWRGHLHDPEFEQTLSQWHRQAIARLNDYEVRWEKLESVIGN</sequence>
<dbReference type="Gene3D" id="3.40.630.30">
    <property type="match status" value="1"/>
</dbReference>
<dbReference type="PANTHER" id="PTHR43420:SF44">
    <property type="entry name" value="ACETYLTRANSFERASE YPEA"/>
    <property type="match status" value="1"/>
</dbReference>
<dbReference type="AlphaFoldDB" id="A0A3N6RT62"/>
<dbReference type="GO" id="GO:0008080">
    <property type="term" value="F:N-acetyltransferase activity"/>
    <property type="evidence" value="ECO:0007669"/>
    <property type="project" value="InterPro"/>
</dbReference>
<keyword evidence="2" id="KW-0963">Cytoplasm</keyword>
<keyword evidence="3 6" id="KW-0808">Transferase</keyword>
<comment type="similarity">
    <text evidence="1">Belongs to the acetyltransferase family. RimI subfamily.</text>
</comment>
<comment type="caution">
    <text evidence="6">The sequence shown here is derived from an EMBL/GenBank/DDBJ whole genome shotgun (WGS) entry which is preliminary data.</text>
</comment>
<keyword evidence="7" id="KW-1185">Reference proteome</keyword>
<evidence type="ECO:0000256" key="3">
    <source>
        <dbReference type="ARBA" id="ARBA00022679"/>
    </source>
</evidence>
<evidence type="ECO:0000259" key="5">
    <source>
        <dbReference type="PROSITE" id="PS51186"/>
    </source>
</evidence>
<proteinExistence type="inferred from homology"/>
<dbReference type="RefSeq" id="WP_124145549.1">
    <property type="nucleotide sequence ID" value="NZ_CAWOKI010000098.1"/>
</dbReference>
<evidence type="ECO:0000313" key="6">
    <source>
        <dbReference type="EMBL" id="RQH46679.1"/>
    </source>
</evidence>
<evidence type="ECO:0000256" key="4">
    <source>
        <dbReference type="ARBA" id="ARBA00023315"/>
    </source>
</evidence>
<dbReference type="NCBIfam" id="TIGR01575">
    <property type="entry name" value="rimI"/>
    <property type="match status" value="1"/>
</dbReference>
<dbReference type="OrthoDB" id="9794566at2"/>
<accession>A0A3N6RT62</accession>
<keyword evidence="4" id="KW-0012">Acyltransferase</keyword>